<evidence type="ECO:0000313" key="5">
    <source>
        <dbReference type="EMBL" id="RQD77377.1"/>
    </source>
</evidence>
<name>A0A424YH18_9FIRM</name>
<organism evidence="5 6">
    <name type="scientific">Candidatus Syntrophonatronum acetioxidans</name>
    <dbReference type="NCBI Taxonomy" id="1795816"/>
    <lineage>
        <taxon>Bacteria</taxon>
        <taxon>Bacillati</taxon>
        <taxon>Bacillota</taxon>
        <taxon>Clostridia</taxon>
        <taxon>Eubacteriales</taxon>
        <taxon>Syntrophomonadaceae</taxon>
        <taxon>Candidatus Syntrophonatronum</taxon>
    </lineage>
</organism>
<comment type="caution">
    <text evidence="5">The sequence shown here is derived from an EMBL/GenBank/DDBJ whole genome shotgun (WGS) entry which is preliminary data.</text>
</comment>
<sequence>MVSVEFKDLTKSYNGQPIFKKVSGTLQEGKCMVITGPNGSGKTTILKILAGLIRPSSGEVKITVNDHCLKGEERNDYLGFVSPDIFLYDELTAYENLSFFAKVRGLPVYEEKCRQFLKRVQLEKWKDSLTGTFSTGMKQRLKFAFALLHDPYFLLLDEPGTNLDEEGRALLGELVYQQKKRGAVILS</sequence>
<dbReference type="InterPro" id="IPR003593">
    <property type="entry name" value="AAA+_ATPase"/>
</dbReference>
<proteinExistence type="predicted"/>
<evidence type="ECO:0000259" key="4">
    <source>
        <dbReference type="PROSITE" id="PS50893"/>
    </source>
</evidence>
<dbReference type="PANTHER" id="PTHR42939:SF1">
    <property type="entry name" value="ABC TRANSPORTER ATP-BINDING PROTEIN ALBC-RELATED"/>
    <property type="match status" value="1"/>
</dbReference>
<dbReference type="PANTHER" id="PTHR42939">
    <property type="entry name" value="ABC TRANSPORTER ATP-BINDING PROTEIN ALBC-RELATED"/>
    <property type="match status" value="1"/>
</dbReference>
<dbReference type="AlphaFoldDB" id="A0A424YH18"/>
<dbReference type="SUPFAM" id="SSF52540">
    <property type="entry name" value="P-loop containing nucleoside triphosphate hydrolases"/>
    <property type="match status" value="1"/>
</dbReference>
<dbReference type="InterPro" id="IPR027417">
    <property type="entry name" value="P-loop_NTPase"/>
</dbReference>
<evidence type="ECO:0000256" key="1">
    <source>
        <dbReference type="ARBA" id="ARBA00022448"/>
    </source>
</evidence>
<gene>
    <name evidence="5" type="ORF">D5R97_02535</name>
</gene>
<dbReference type="GO" id="GO:0016887">
    <property type="term" value="F:ATP hydrolysis activity"/>
    <property type="evidence" value="ECO:0007669"/>
    <property type="project" value="InterPro"/>
</dbReference>
<dbReference type="GO" id="GO:0005524">
    <property type="term" value="F:ATP binding"/>
    <property type="evidence" value="ECO:0007669"/>
    <property type="project" value="UniProtKB-KW"/>
</dbReference>
<feature type="non-terminal residue" evidence="5">
    <location>
        <position position="187"/>
    </location>
</feature>
<keyword evidence="2" id="KW-0547">Nucleotide-binding</keyword>
<keyword evidence="3 5" id="KW-0067">ATP-binding</keyword>
<dbReference type="EMBL" id="QZAA01000070">
    <property type="protein sequence ID" value="RQD77377.1"/>
    <property type="molecule type" value="Genomic_DNA"/>
</dbReference>
<evidence type="ECO:0000256" key="2">
    <source>
        <dbReference type="ARBA" id="ARBA00022741"/>
    </source>
</evidence>
<accession>A0A424YH18</accession>
<dbReference type="CDD" id="cd03230">
    <property type="entry name" value="ABC_DR_subfamily_A"/>
    <property type="match status" value="1"/>
</dbReference>
<dbReference type="InterPro" id="IPR051782">
    <property type="entry name" value="ABC_Transporter_VariousFunc"/>
</dbReference>
<feature type="domain" description="ABC transporter" evidence="4">
    <location>
        <begin position="4"/>
        <end position="186"/>
    </location>
</feature>
<evidence type="ECO:0000313" key="6">
    <source>
        <dbReference type="Proteomes" id="UP000285138"/>
    </source>
</evidence>
<dbReference type="Proteomes" id="UP000285138">
    <property type="component" value="Unassembled WGS sequence"/>
</dbReference>
<evidence type="ECO:0000256" key="3">
    <source>
        <dbReference type="ARBA" id="ARBA00022840"/>
    </source>
</evidence>
<dbReference type="SMART" id="SM00382">
    <property type="entry name" value="AAA"/>
    <property type="match status" value="1"/>
</dbReference>
<dbReference type="Gene3D" id="3.40.50.300">
    <property type="entry name" value="P-loop containing nucleotide triphosphate hydrolases"/>
    <property type="match status" value="1"/>
</dbReference>
<dbReference type="PROSITE" id="PS50893">
    <property type="entry name" value="ABC_TRANSPORTER_2"/>
    <property type="match status" value="1"/>
</dbReference>
<keyword evidence="1" id="KW-0813">Transport</keyword>
<dbReference type="Pfam" id="PF00005">
    <property type="entry name" value="ABC_tran"/>
    <property type="match status" value="1"/>
</dbReference>
<dbReference type="InterPro" id="IPR003439">
    <property type="entry name" value="ABC_transporter-like_ATP-bd"/>
</dbReference>
<protein>
    <submittedName>
        <fullName evidence="5">ABC transporter ATP-binding protein</fullName>
    </submittedName>
</protein>
<reference evidence="5 6" key="1">
    <citation type="submission" date="2018-08" db="EMBL/GenBank/DDBJ databases">
        <title>The metabolism and importance of syntrophic acetate oxidation coupled to methane or sulfide production in haloalkaline environments.</title>
        <authorList>
            <person name="Timmers P.H.A."/>
            <person name="Vavourakis C.D."/>
            <person name="Sorokin D.Y."/>
            <person name="Sinninghe Damste J.S."/>
            <person name="Muyzer G."/>
            <person name="Stams A.J.M."/>
            <person name="Plugge C.M."/>
        </authorList>
    </citation>
    <scope>NUCLEOTIDE SEQUENCE [LARGE SCALE GENOMIC DNA]</scope>
    <source>
        <strain evidence="5">MSAO_Bac1</strain>
    </source>
</reference>